<evidence type="ECO:0000256" key="5">
    <source>
        <dbReference type="ARBA" id="ARBA00022737"/>
    </source>
</evidence>
<evidence type="ECO:0000313" key="14">
    <source>
        <dbReference type="Proteomes" id="UP000265180"/>
    </source>
</evidence>
<dbReference type="Pfam" id="PF17809">
    <property type="entry name" value="UPA_2"/>
    <property type="match status" value="1"/>
</dbReference>
<feature type="region of interest" description="Disordered" evidence="10">
    <location>
        <begin position="1589"/>
        <end position="1616"/>
    </location>
</feature>
<dbReference type="Gene3D" id="1.10.533.10">
    <property type="entry name" value="Death Domain, Fas"/>
    <property type="match status" value="1"/>
</dbReference>
<feature type="domain" description="Death" evidence="11">
    <location>
        <begin position="1432"/>
        <end position="1515"/>
    </location>
</feature>
<feature type="repeat" description="ANK" evidence="9">
    <location>
        <begin position="477"/>
        <end position="509"/>
    </location>
</feature>
<feature type="domain" description="ZU5" evidence="12">
    <location>
        <begin position="916"/>
        <end position="1104"/>
    </location>
</feature>
<dbReference type="InterPro" id="IPR040745">
    <property type="entry name" value="Ankyrin_UPA"/>
</dbReference>
<dbReference type="PANTHER" id="PTHR24123:SF49">
    <property type="entry name" value="ANKYRIN-2-LIKE ISOFORM X1"/>
    <property type="match status" value="1"/>
</dbReference>
<keyword evidence="6 9" id="KW-0040">ANK repeat</keyword>
<evidence type="ECO:0000256" key="2">
    <source>
        <dbReference type="ARBA" id="ARBA00004370"/>
    </source>
</evidence>
<dbReference type="PROSITE" id="PS50297">
    <property type="entry name" value="ANK_REP_REGION"/>
    <property type="match status" value="20"/>
</dbReference>
<evidence type="ECO:0000256" key="3">
    <source>
        <dbReference type="ARBA" id="ARBA00022490"/>
    </source>
</evidence>
<dbReference type="FunFam" id="1.25.40.20:FF:000002">
    <property type="entry name" value="Ankyrin-2 isoform 2"/>
    <property type="match status" value="1"/>
</dbReference>
<dbReference type="FunFam" id="1.25.40.20:FF:000489">
    <property type="entry name" value="Ankyrin 2"/>
    <property type="match status" value="1"/>
</dbReference>
<dbReference type="Pfam" id="PF00791">
    <property type="entry name" value="ZU5"/>
    <property type="match status" value="3"/>
</dbReference>
<dbReference type="GO" id="GO:0007165">
    <property type="term" value="P:signal transduction"/>
    <property type="evidence" value="ECO:0007669"/>
    <property type="project" value="InterPro"/>
</dbReference>
<evidence type="ECO:0000256" key="10">
    <source>
        <dbReference type="SAM" id="MobiDB-lite"/>
    </source>
</evidence>
<reference evidence="13 14" key="2">
    <citation type="submission" date="2017-04" db="EMBL/GenBank/DDBJ databases">
        <title>CpG methylation of centromeres and impact of large insertions on vertebrate speciation.</title>
        <authorList>
            <person name="Ichikawa K."/>
            <person name="Yoshimura J."/>
            <person name="Morishita S."/>
        </authorList>
    </citation>
    <scope>NUCLEOTIDE SEQUENCE</scope>
    <source>
        <strain evidence="13 14">HNI</strain>
    </source>
</reference>
<dbReference type="InterPro" id="IPR011029">
    <property type="entry name" value="DEATH-like_dom_sf"/>
</dbReference>
<evidence type="ECO:0000256" key="7">
    <source>
        <dbReference type="ARBA" id="ARBA00023136"/>
    </source>
</evidence>
<dbReference type="InterPro" id="IPR000488">
    <property type="entry name" value="Death_dom"/>
</dbReference>
<feature type="repeat" description="ANK" evidence="9">
    <location>
        <begin position="583"/>
        <end position="615"/>
    </location>
</feature>
<feature type="repeat" description="ANK" evidence="9">
    <location>
        <begin position="682"/>
        <end position="714"/>
    </location>
</feature>
<dbReference type="PROSITE" id="PS50017">
    <property type="entry name" value="DEATH_DOMAIN"/>
    <property type="match status" value="1"/>
</dbReference>
<feature type="repeat" description="ANK" evidence="9">
    <location>
        <begin position="77"/>
        <end position="109"/>
    </location>
</feature>
<evidence type="ECO:0000256" key="6">
    <source>
        <dbReference type="ARBA" id="ARBA00023043"/>
    </source>
</evidence>
<dbReference type="Pfam" id="PF00023">
    <property type="entry name" value="Ank"/>
    <property type="match status" value="2"/>
</dbReference>
<feature type="repeat" description="ANK" evidence="9">
    <location>
        <begin position="143"/>
        <end position="166"/>
    </location>
</feature>
<evidence type="ECO:0000256" key="9">
    <source>
        <dbReference type="PROSITE-ProRule" id="PRU00023"/>
    </source>
</evidence>
<feature type="repeat" description="ANK" evidence="9">
    <location>
        <begin position="715"/>
        <end position="747"/>
    </location>
</feature>
<organism evidence="13 14">
    <name type="scientific">Oryzias latipes</name>
    <name type="common">Japanese rice fish</name>
    <name type="synonym">Japanese killifish</name>
    <dbReference type="NCBI Taxonomy" id="8090"/>
    <lineage>
        <taxon>Eukaryota</taxon>
        <taxon>Metazoa</taxon>
        <taxon>Chordata</taxon>
        <taxon>Craniata</taxon>
        <taxon>Vertebrata</taxon>
        <taxon>Euteleostomi</taxon>
        <taxon>Actinopterygii</taxon>
        <taxon>Neopterygii</taxon>
        <taxon>Teleostei</taxon>
        <taxon>Neoteleostei</taxon>
        <taxon>Acanthomorphata</taxon>
        <taxon>Ovalentaria</taxon>
        <taxon>Atherinomorphae</taxon>
        <taxon>Beloniformes</taxon>
        <taxon>Adrianichthyidae</taxon>
        <taxon>Oryziinae</taxon>
        <taxon>Oryzias</taxon>
    </lineage>
</organism>
<protein>
    <submittedName>
        <fullName evidence="13">Ankyrin 2</fullName>
    </submittedName>
</protein>
<feature type="compositionally biased region" description="Low complexity" evidence="10">
    <location>
        <begin position="1563"/>
        <end position="1574"/>
    </location>
</feature>
<feature type="repeat" description="ANK" evidence="9">
    <location>
        <begin position="649"/>
        <end position="681"/>
    </location>
</feature>
<dbReference type="Pfam" id="PF00531">
    <property type="entry name" value="Death"/>
    <property type="match status" value="1"/>
</dbReference>
<feature type="repeat" description="ANK" evidence="9">
    <location>
        <begin position="345"/>
        <end position="377"/>
    </location>
</feature>
<dbReference type="FunFam" id="2.60.220.30:FF:000001">
    <property type="entry name" value="Ankyrin-3 isoform 2"/>
    <property type="match status" value="1"/>
</dbReference>
<dbReference type="PROSITE" id="PS50088">
    <property type="entry name" value="ANK_REPEAT"/>
    <property type="match status" value="20"/>
</dbReference>
<feature type="repeat" description="ANK" evidence="9">
    <location>
        <begin position="110"/>
        <end position="142"/>
    </location>
</feature>
<dbReference type="GO" id="GO:0005856">
    <property type="term" value="C:cytoskeleton"/>
    <property type="evidence" value="ECO:0007669"/>
    <property type="project" value="UniProtKB-SubCell"/>
</dbReference>
<evidence type="ECO:0000313" key="13">
    <source>
        <dbReference type="Ensembl" id="ENSORLP00020027775.1"/>
    </source>
</evidence>
<dbReference type="SMART" id="SM00005">
    <property type="entry name" value="DEATH"/>
    <property type="match status" value="1"/>
</dbReference>
<feature type="repeat" description="ANK" evidence="9">
    <location>
        <begin position="444"/>
        <end position="476"/>
    </location>
</feature>
<dbReference type="FunFam" id="2.60.220.30:FF:000009">
    <property type="entry name" value="Ankyrin 2, isoform G"/>
    <property type="match status" value="1"/>
</dbReference>
<keyword evidence="4" id="KW-0597">Phosphoprotein</keyword>
<dbReference type="GO" id="GO:0016020">
    <property type="term" value="C:membrane"/>
    <property type="evidence" value="ECO:0007669"/>
    <property type="project" value="UniProtKB-SubCell"/>
</dbReference>
<dbReference type="FunFam" id="2.60.220.30:FF:000005">
    <property type="entry name" value="Ankyrin-2 isoform 2"/>
    <property type="match status" value="1"/>
</dbReference>
<dbReference type="Pfam" id="PF13637">
    <property type="entry name" value="Ank_4"/>
    <property type="match status" value="3"/>
</dbReference>
<dbReference type="SUPFAM" id="SSF48403">
    <property type="entry name" value="Ankyrin repeat"/>
    <property type="match status" value="3"/>
</dbReference>
<dbReference type="InterPro" id="IPR036770">
    <property type="entry name" value="Ankyrin_rpt-contain_sf"/>
</dbReference>
<feature type="repeat" description="ANK" evidence="9">
    <location>
        <begin position="44"/>
        <end position="76"/>
    </location>
</feature>
<keyword evidence="3" id="KW-0963">Cytoplasm</keyword>
<dbReference type="PROSITE" id="PS51145">
    <property type="entry name" value="ZU5"/>
    <property type="match status" value="2"/>
</dbReference>
<dbReference type="FunFam" id="1.10.533.10:FF:000002">
    <property type="entry name" value="Ankyrin-3 isoform 2"/>
    <property type="match status" value="1"/>
</dbReference>
<keyword evidence="8" id="KW-0206">Cytoskeleton</keyword>
<feature type="region of interest" description="Disordered" evidence="10">
    <location>
        <begin position="1404"/>
        <end position="1432"/>
    </location>
</feature>
<dbReference type="Proteomes" id="UP000265180">
    <property type="component" value="Chromosome 18"/>
</dbReference>
<dbReference type="Pfam" id="PF12796">
    <property type="entry name" value="Ank_2"/>
    <property type="match status" value="6"/>
</dbReference>
<proteinExistence type="predicted"/>
<sequence length="1693" mass="185232">PSGTQEGGGSDSNTSFLRAARAGNIDKVLEYLKGGVDISTCNQNGLNALHLAAKEGHMDLVQELLDRGAPVDSSTKKGNTALHISSLAGQAEVVKTLVKRGADINAQSQNGFTPLYMAAQENHLDVVRYLLENGGNQSTATEDGFTPLAIALQQGHNQVVSILLENDTKGKVRLPALHIAARKDDTKSAALLLQNDHNADVQSKMMVNRTTESGFTPLHIAAHYGNVNVATLLLNRGAAVDFTARNGITPLHVASKRGNTNMVRLLLDRGSQIDAKTRDGLTPLHCAARSGHEASVEVLLEKGAPLLARTKNGLSPLHMAAQGDHVECVKHLLQHKAPVDDVTLDYLTALHVAAHCGHYRVTKLLLDKRANPNARALNGFTPLHIACKKNRVKVMELLVKYGASIQAVTESGLTPIHVAAFMGHLNIVLLLLQNGASPDVSNIRGETSLHMAARAGQAEVVRCLLRNGAMVDARAREDQTPLHIASRLGKTEIVQLLLQHMAHPDAATTNGYTPLHISAREGQLETASVLLEAGASHSLATKKGFTPLHVVSKYGSLDVAKLLLQRQAPPDSAGKNSQPRNLNGYTPLHIAAKKNQMDIATVLLQYGAETNALTKQGVTPLHLASQEGHADMAALLMSKGAQINVPTKSGLTALHLAAQEDRVAVAEILVRNGANLDHQTKLGYTPLIVACHYGNAKMVSFLLQNGASVNAKTKNGYTPLHQAAQQGNTHIINVLLQHGAKPNAVTVNGNTALGIARRLGYISVVDTLRVVTEEVVTTTTTVTEKHKLNVPETMTEVLDVSDEEGDDTMTGDGGEYLRPEDLRELGDDSLPGQYLDGMNYLHFSLEGGRTDSAERSFTPTHHGYYSPRHEGVLEDVLSQQLSSLARDNERDSYRLSWCADNLDNVALSSSPVHSGFLVSFMVDARGGAMRGCRHNGLRIIIPPRKCSAPTRITCRLVKRHRLATMPPMVEGEGLASRLIEVGPSGAQFLGKLHLPTAPPPLNEGESLVSRILQLGPPGTKFLGPVIVEIPHFASLRGRERELVILRSETGESWKEHHCEHTQEELNQILNGMDEDLDTPEELERKRICRIITRDFPQYFAAVSRIKQDSHLIGPEGGILSSTVVPQVQAVFPEGALTKRIRVGLQAQPVSVNVVRKILGNKATFSPIVTLEPRRRKFHKPITMTIPVPGSNSDPVLNGFGGYTPTLRMLCSITGGTTPAQWEDITGTTPLTFINDCVSFTTNVSARFWLIDCRQVQESINFSTQVYREIICVPYMAKFVIFAKTHDPIEARLRCFCMTDDKIDKTLEQQENFTEVARSRDVEVLEGKPIYADCFGNLVPLTKSGQHHLFSFYAFKENRLALFIKIRDNTQEPCGRLSFMKEPRNYRALTQNAICNLNITLPSYSKESDSDQEQEEEVKAASASHPQEEAEKREQRLAVIADHLGFSWTELARDLGFSEEKINTIRNENPNSLLDQSHALLNQWAQREAQHATATLVKQLTKINRMDIVHLIETGLNRSTQEDTSSHTYAEIEQTIALDHSEGFSALHEDIDSPRPRRHKETASRSPVSGQQVPVVSAEDLCSSLTSLHETTGRSDASAMGDDLPDIPPQTVTEEKFTDEQGNMVVKKITRKVIRKYVSPDGLETQEVTVEGSQQEALQMEEGDALSRVVKRTVIHSEGEQKEVKAAPLSVFTP</sequence>
<evidence type="ECO:0000256" key="4">
    <source>
        <dbReference type="ARBA" id="ARBA00022553"/>
    </source>
</evidence>
<reference key="1">
    <citation type="journal article" date="2007" name="Nature">
        <title>The medaka draft genome and insights into vertebrate genome evolution.</title>
        <authorList>
            <person name="Kasahara M."/>
            <person name="Naruse K."/>
            <person name="Sasaki S."/>
            <person name="Nakatani Y."/>
            <person name="Qu W."/>
            <person name="Ahsan B."/>
            <person name="Yamada T."/>
            <person name="Nagayasu Y."/>
            <person name="Doi K."/>
            <person name="Kasai Y."/>
            <person name="Jindo T."/>
            <person name="Kobayashi D."/>
            <person name="Shimada A."/>
            <person name="Toyoda A."/>
            <person name="Kuroki Y."/>
            <person name="Fujiyama A."/>
            <person name="Sasaki T."/>
            <person name="Shimizu A."/>
            <person name="Asakawa S."/>
            <person name="Shimizu N."/>
            <person name="Hashimoto S."/>
            <person name="Yang J."/>
            <person name="Lee Y."/>
            <person name="Matsushima K."/>
            <person name="Sugano S."/>
            <person name="Sakaizumi M."/>
            <person name="Narita T."/>
            <person name="Ohishi K."/>
            <person name="Haga S."/>
            <person name="Ohta F."/>
            <person name="Nomoto H."/>
            <person name="Nogata K."/>
            <person name="Morishita T."/>
            <person name="Endo T."/>
            <person name="Shin-I T."/>
            <person name="Takeda H."/>
            <person name="Morishita S."/>
            <person name="Kohara Y."/>
        </authorList>
    </citation>
    <scope>NUCLEOTIDE SEQUENCE [LARGE SCALE GENOMIC DNA]</scope>
    <source>
        <strain>Hd-rR</strain>
    </source>
</reference>
<evidence type="ECO:0000256" key="1">
    <source>
        <dbReference type="ARBA" id="ARBA00004245"/>
    </source>
</evidence>
<dbReference type="InterPro" id="IPR002110">
    <property type="entry name" value="Ankyrin_rpt"/>
</dbReference>
<dbReference type="SMART" id="SM00218">
    <property type="entry name" value="ZU5"/>
    <property type="match status" value="1"/>
</dbReference>
<evidence type="ECO:0000256" key="8">
    <source>
        <dbReference type="ARBA" id="ARBA00023212"/>
    </source>
</evidence>
<evidence type="ECO:0000259" key="12">
    <source>
        <dbReference type="PROSITE" id="PS51145"/>
    </source>
</evidence>
<feature type="domain" description="ZU5" evidence="12">
    <location>
        <begin position="1106"/>
        <end position="1253"/>
    </location>
</feature>
<feature type="repeat" description="ANK" evidence="9">
    <location>
        <begin position="279"/>
        <end position="311"/>
    </location>
</feature>
<dbReference type="Gene3D" id="2.60.40.2660">
    <property type="match status" value="1"/>
</dbReference>
<keyword evidence="5" id="KW-0677">Repeat</keyword>
<comment type="subcellular location">
    <subcellularLocation>
        <location evidence="1">Cytoplasm</location>
        <location evidence="1">Cytoskeleton</location>
    </subcellularLocation>
    <subcellularLocation>
        <location evidence="2">Membrane</location>
    </subcellularLocation>
</comment>
<dbReference type="InterPro" id="IPR051165">
    <property type="entry name" value="Multifunctional_ANK_Repeat"/>
</dbReference>
<dbReference type="PRINTS" id="PR01415">
    <property type="entry name" value="ANKYRIN"/>
</dbReference>
<dbReference type="FunFam" id="2.60.40.2660:FF:000001">
    <property type="entry name" value="Ankyrin-3 isoform 2"/>
    <property type="match status" value="1"/>
</dbReference>
<feature type="repeat" description="ANK" evidence="9">
    <location>
        <begin position="378"/>
        <end position="410"/>
    </location>
</feature>
<keyword evidence="7" id="KW-0472">Membrane</keyword>
<feature type="repeat" description="ANK" evidence="9">
    <location>
        <begin position="510"/>
        <end position="542"/>
    </location>
</feature>
<reference evidence="13" key="4">
    <citation type="submission" date="2025-09" db="UniProtKB">
        <authorList>
            <consortium name="Ensembl"/>
        </authorList>
    </citation>
    <scope>IDENTIFICATION</scope>
    <source>
        <strain evidence="13">HNI</strain>
    </source>
</reference>
<dbReference type="FunFam" id="1.25.40.20:FF:000003">
    <property type="entry name" value="Ankyrin, isoform B"/>
    <property type="match status" value="1"/>
</dbReference>
<feature type="region of interest" description="Disordered" evidence="10">
    <location>
        <begin position="1547"/>
        <end position="1574"/>
    </location>
</feature>
<dbReference type="Gene3D" id="1.25.40.20">
    <property type="entry name" value="Ankyrin repeat-containing domain"/>
    <property type="match status" value="3"/>
</dbReference>
<dbReference type="Ensembl" id="ENSORLT00020031132.1">
    <property type="protein sequence ID" value="ENSORLP00020027775.1"/>
    <property type="gene ID" value="ENSORLG00020010941.1"/>
</dbReference>
<name>A0A3P9M4I6_ORYLA</name>
<evidence type="ECO:0000259" key="11">
    <source>
        <dbReference type="PROSITE" id="PS50017"/>
    </source>
</evidence>
<dbReference type="SMART" id="SM00248">
    <property type="entry name" value="ANK"/>
    <property type="match status" value="22"/>
</dbReference>
<feature type="repeat" description="ANK" evidence="9">
    <location>
        <begin position="543"/>
        <end position="575"/>
    </location>
</feature>
<feature type="repeat" description="ANK" evidence="9">
    <location>
        <begin position="312"/>
        <end position="344"/>
    </location>
</feature>
<dbReference type="InterPro" id="IPR000906">
    <property type="entry name" value="ZU5_dom"/>
</dbReference>
<dbReference type="PANTHER" id="PTHR24123">
    <property type="entry name" value="ANKYRIN REPEAT-CONTAINING"/>
    <property type="match status" value="1"/>
</dbReference>
<dbReference type="Gene3D" id="2.60.220.30">
    <property type="match status" value="3"/>
</dbReference>
<accession>A0A3P9M4I6</accession>
<reference evidence="13" key="3">
    <citation type="submission" date="2025-08" db="UniProtKB">
        <authorList>
            <consortium name="Ensembl"/>
        </authorList>
    </citation>
    <scope>IDENTIFICATION</scope>
    <source>
        <strain evidence="13">HNI</strain>
    </source>
</reference>
<feature type="repeat" description="ANK" evidence="9">
    <location>
        <begin position="213"/>
        <end position="245"/>
    </location>
</feature>
<feature type="repeat" description="ANK" evidence="9">
    <location>
        <begin position="616"/>
        <end position="648"/>
    </location>
</feature>
<feature type="repeat" description="ANK" evidence="9">
    <location>
        <begin position="411"/>
        <end position="443"/>
    </location>
</feature>
<dbReference type="SUPFAM" id="SSF47986">
    <property type="entry name" value="DEATH domain"/>
    <property type="match status" value="1"/>
</dbReference>
<feature type="repeat" description="ANK" evidence="9">
    <location>
        <begin position="246"/>
        <end position="278"/>
    </location>
</feature>